<evidence type="ECO:0000313" key="2">
    <source>
        <dbReference type="EMBL" id="KAF2834436.1"/>
    </source>
</evidence>
<name>A0A9P4S1C0_9PEZI</name>
<feature type="domain" description="Tautomerase cis-CaaD-like" evidence="1">
    <location>
        <begin position="1"/>
        <end position="134"/>
    </location>
</feature>
<dbReference type="EMBL" id="MU006119">
    <property type="protein sequence ID" value="KAF2834436.1"/>
    <property type="molecule type" value="Genomic_DNA"/>
</dbReference>
<dbReference type="Pfam" id="PF14832">
    <property type="entry name" value="Tautomerase_3"/>
    <property type="match status" value="1"/>
</dbReference>
<sequence>MPVYEIHHCIDISDSQKDQLAEAITKLHSSRFTTPSLFVNVRFHDSSSIPHYVAGKRKSFNIIIVHLRPGPDRPRSALDALTNFLTDLWNTIMSPSSTSEKLHTTFLLNTIAGGQEAGFLLPEAGNDVEWVKDNLAEFEKRAGEKEEDIADLLDEVKKRKVFGLG</sequence>
<evidence type="ECO:0000259" key="1">
    <source>
        <dbReference type="Pfam" id="PF14832"/>
    </source>
</evidence>
<proteinExistence type="predicted"/>
<protein>
    <recommendedName>
        <fullName evidence="1">Tautomerase cis-CaaD-like domain-containing protein</fullName>
    </recommendedName>
</protein>
<gene>
    <name evidence="2" type="ORF">M501DRAFT_1001204</name>
</gene>
<accession>A0A9P4S1C0</accession>
<evidence type="ECO:0000313" key="3">
    <source>
        <dbReference type="Proteomes" id="UP000799429"/>
    </source>
</evidence>
<reference evidence="2" key="1">
    <citation type="journal article" date="2020" name="Stud. Mycol.">
        <title>101 Dothideomycetes genomes: a test case for predicting lifestyles and emergence of pathogens.</title>
        <authorList>
            <person name="Haridas S."/>
            <person name="Albert R."/>
            <person name="Binder M."/>
            <person name="Bloem J."/>
            <person name="Labutti K."/>
            <person name="Salamov A."/>
            <person name="Andreopoulos B."/>
            <person name="Baker S."/>
            <person name="Barry K."/>
            <person name="Bills G."/>
            <person name="Bluhm B."/>
            <person name="Cannon C."/>
            <person name="Castanera R."/>
            <person name="Culley D."/>
            <person name="Daum C."/>
            <person name="Ezra D."/>
            <person name="Gonzalez J."/>
            <person name="Henrissat B."/>
            <person name="Kuo A."/>
            <person name="Liang C."/>
            <person name="Lipzen A."/>
            <person name="Lutzoni F."/>
            <person name="Magnuson J."/>
            <person name="Mondo S."/>
            <person name="Nolan M."/>
            <person name="Ohm R."/>
            <person name="Pangilinan J."/>
            <person name="Park H.-J."/>
            <person name="Ramirez L."/>
            <person name="Alfaro M."/>
            <person name="Sun H."/>
            <person name="Tritt A."/>
            <person name="Yoshinaga Y."/>
            <person name="Zwiers L.-H."/>
            <person name="Turgeon B."/>
            <person name="Goodwin S."/>
            <person name="Spatafora J."/>
            <person name="Crous P."/>
            <person name="Grigoriev I."/>
        </authorList>
    </citation>
    <scope>NUCLEOTIDE SEQUENCE</scope>
    <source>
        <strain evidence="2">CBS 101060</strain>
    </source>
</reference>
<dbReference type="AlphaFoldDB" id="A0A9P4S1C0"/>
<dbReference type="OrthoDB" id="9981319at2759"/>
<dbReference type="InterPro" id="IPR014347">
    <property type="entry name" value="Tautomerase/MIF_sf"/>
</dbReference>
<dbReference type="Proteomes" id="UP000799429">
    <property type="component" value="Unassembled WGS sequence"/>
</dbReference>
<dbReference type="InterPro" id="IPR028116">
    <property type="entry name" value="Cis-CaaD-like"/>
</dbReference>
<dbReference type="Gene3D" id="3.30.429.10">
    <property type="entry name" value="Macrophage Migration Inhibitory Factor"/>
    <property type="match status" value="1"/>
</dbReference>
<keyword evidence="3" id="KW-1185">Reference proteome</keyword>
<organism evidence="2 3">
    <name type="scientific">Patellaria atrata CBS 101060</name>
    <dbReference type="NCBI Taxonomy" id="1346257"/>
    <lineage>
        <taxon>Eukaryota</taxon>
        <taxon>Fungi</taxon>
        <taxon>Dikarya</taxon>
        <taxon>Ascomycota</taxon>
        <taxon>Pezizomycotina</taxon>
        <taxon>Dothideomycetes</taxon>
        <taxon>Dothideomycetes incertae sedis</taxon>
        <taxon>Patellariales</taxon>
        <taxon>Patellariaceae</taxon>
        <taxon>Patellaria</taxon>
    </lineage>
</organism>
<comment type="caution">
    <text evidence="2">The sequence shown here is derived from an EMBL/GenBank/DDBJ whole genome shotgun (WGS) entry which is preliminary data.</text>
</comment>